<evidence type="ECO:0000256" key="1">
    <source>
        <dbReference type="ARBA" id="ARBA00022801"/>
    </source>
</evidence>
<feature type="domain" description="Nudix hydrolase" evidence="2">
    <location>
        <begin position="44"/>
        <end position="181"/>
    </location>
</feature>
<keyword evidence="1 3" id="KW-0378">Hydrolase</keyword>
<gene>
    <name evidence="3" type="ORF">H7U36_04645</name>
</gene>
<organism evidence="3 4">
    <name type="scientific">Faecalicatena fissicatena</name>
    <dbReference type="NCBI Taxonomy" id="290055"/>
    <lineage>
        <taxon>Bacteria</taxon>
        <taxon>Bacillati</taxon>
        <taxon>Bacillota</taxon>
        <taxon>Clostridia</taxon>
        <taxon>Lachnospirales</taxon>
        <taxon>Lachnospiraceae</taxon>
        <taxon>Faecalicatena</taxon>
    </lineage>
</organism>
<dbReference type="PROSITE" id="PS00893">
    <property type="entry name" value="NUDIX_BOX"/>
    <property type="match status" value="1"/>
</dbReference>
<dbReference type="InterPro" id="IPR020084">
    <property type="entry name" value="NUDIX_hydrolase_CS"/>
</dbReference>
<evidence type="ECO:0000313" key="3">
    <source>
        <dbReference type="EMBL" id="MBM6737398.1"/>
    </source>
</evidence>
<sequence length="227" mass="25146">MEPLLDKNGLTEEEFLARYRPGDYPRPSMTVDMLIFAAPGLSSCRTGSEGSASPDRLHYLTDGSLKLLMVSRGGHPFLGCRALPGGFVGPSETVMEAARRELWEETHVEGIPLRQLYTFSKPGRDPRTWVMSCAHLAVLDTDQIPVKAGDDASDARWFTVFLIRREEIRPGLLHYELRLEGGGQVLSSSLECPLLFDEDSCLAKNSRGLAFDHGAIILCGLKELFHI</sequence>
<accession>A0ABS2E703</accession>
<dbReference type="RefSeq" id="WP_205155766.1">
    <property type="nucleotide sequence ID" value="NZ_JACLYY010000003.1"/>
</dbReference>
<evidence type="ECO:0000259" key="2">
    <source>
        <dbReference type="PROSITE" id="PS51462"/>
    </source>
</evidence>
<dbReference type="SUPFAM" id="SSF55811">
    <property type="entry name" value="Nudix"/>
    <property type="match status" value="1"/>
</dbReference>
<dbReference type="CDD" id="cd18873">
    <property type="entry name" value="NUDIX_NadM_like"/>
    <property type="match status" value="1"/>
</dbReference>
<name>A0ABS2E703_9FIRM</name>
<dbReference type="PROSITE" id="PS51462">
    <property type="entry name" value="NUDIX"/>
    <property type="match status" value="1"/>
</dbReference>
<dbReference type="InterPro" id="IPR015797">
    <property type="entry name" value="NUDIX_hydrolase-like_dom_sf"/>
</dbReference>
<comment type="caution">
    <text evidence="3">The sequence shown here is derived from an EMBL/GenBank/DDBJ whole genome shotgun (WGS) entry which is preliminary data.</text>
</comment>
<dbReference type="PANTHER" id="PTHR43736:SF4">
    <property type="entry name" value="SLR1690 PROTEIN"/>
    <property type="match status" value="1"/>
</dbReference>
<dbReference type="Gene3D" id="3.90.79.10">
    <property type="entry name" value="Nucleoside Triphosphate Pyrophosphohydrolase"/>
    <property type="match status" value="1"/>
</dbReference>
<dbReference type="InterPro" id="IPR000086">
    <property type="entry name" value="NUDIX_hydrolase_dom"/>
</dbReference>
<dbReference type="PANTHER" id="PTHR43736">
    <property type="entry name" value="ADP-RIBOSE PYROPHOSPHATASE"/>
    <property type="match status" value="1"/>
</dbReference>
<protein>
    <submittedName>
        <fullName evidence="3">NUDIX hydrolase</fullName>
    </submittedName>
</protein>
<dbReference type="EMBL" id="JACLYY010000003">
    <property type="protein sequence ID" value="MBM6737398.1"/>
    <property type="molecule type" value="Genomic_DNA"/>
</dbReference>
<keyword evidence="4" id="KW-1185">Reference proteome</keyword>
<evidence type="ECO:0000313" key="4">
    <source>
        <dbReference type="Proteomes" id="UP000716906"/>
    </source>
</evidence>
<dbReference type="Pfam" id="PF00293">
    <property type="entry name" value="NUDIX"/>
    <property type="match status" value="1"/>
</dbReference>
<dbReference type="Proteomes" id="UP000716906">
    <property type="component" value="Unassembled WGS sequence"/>
</dbReference>
<dbReference type="GO" id="GO:0016787">
    <property type="term" value="F:hydrolase activity"/>
    <property type="evidence" value="ECO:0007669"/>
    <property type="project" value="UniProtKB-KW"/>
</dbReference>
<reference evidence="3 4" key="1">
    <citation type="journal article" date="2021" name="Sci. Rep.">
        <title>The distribution of antibiotic resistance genes in chicken gut microbiota commensals.</title>
        <authorList>
            <person name="Juricova H."/>
            <person name="Matiasovicova J."/>
            <person name="Kubasova T."/>
            <person name="Cejkova D."/>
            <person name="Rychlik I."/>
        </authorList>
    </citation>
    <scope>NUCLEOTIDE SEQUENCE [LARGE SCALE GENOMIC DNA]</scope>
    <source>
        <strain evidence="3 4">An773</strain>
    </source>
</reference>
<proteinExistence type="predicted"/>